<accession>A0ABR3C5N7</accession>
<dbReference type="Pfam" id="PF11789">
    <property type="entry name" value="zf-Nse"/>
    <property type="match status" value="1"/>
</dbReference>
<feature type="compositionally biased region" description="Polar residues" evidence="12">
    <location>
        <begin position="22"/>
        <end position="33"/>
    </location>
</feature>
<comment type="pathway">
    <text evidence="2">Protein modification; protein sumoylation.</text>
</comment>
<evidence type="ECO:0000256" key="3">
    <source>
        <dbReference type="ARBA" id="ARBA00008212"/>
    </source>
</evidence>
<keyword evidence="4" id="KW-0808">Transferase</keyword>
<evidence type="ECO:0000313" key="14">
    <source>
        <dbReference type="EMBL" id="KAL0255646.1"/>
    </source>
</evidence>
<evidence type="ECO:0000256" key="8">
    <source>
        <dbReference type="ARBA" id="ARBA00022833"/>
    </source>
</evidence>
<keyword evidence="11" id="KW-0175">Coiled coil</keyword>
<evidence type="ECO:0000256" key="10">
    <source>
        <dbReference type="PROSITE-ProRule" id="PRU00452"/>
    </source>
</evidence>
<keyword evidence="6 10" id="KW-0863">Zinc-finger</keyword>
<feature type="coiled-coil region" evidence="11">
    <location>
        <begin position="76"/>
        <end position="110"/>
    </location>
</feature>
<reference evidence="14 15" key="2">
    <citation type="submission" date="2024-01" db="EMBL/GenBank/DDBJ databases">
        <title>Comparative genomics of Cryptococcus and Kwoniella reveals pathogenesis evolution and contrasting modes of karyotype evolution via chromosome fusion or intercentromeric recombination.</title>
        <authorList>
            <person name="Coelho M.A."/>
            <person name="David-Palma M."/>
            <person name="Shea T."/>
            <person name="Bowers K."/>
            <person name="Mcginley-Smith S."/>
            <person name="Mohammad A.W."/>
            <person name="Gnirke A."/>
            <person name="Yurkov A.M."/>
            <person name="Nowrousian M."/>
            <person name="Sun S."/>
            <person name="Cuomo C.A."/>
            <person name="Heitman J."/>
        </authorList>
    </citation>
    <scope>NUCLEOTIDE SEQUENCE [LARGE SCALE GENOMIC DNA]</scope>
    <source>
        <strain evidence="14 15">IND107</strain>
    </source>
</reference>
<dbReference type="GeneID" id="91987309"/>
<keyword evidence="8" id="KW-0862">Zinc</keyword>
<feature type="compositionally biased region" description="Acidic residues" evidence="12">
    <location>
        <begin position="311"/>
        <end position="326"/>
    </location>
</feature>
<dbReference type="InterPro" id="IPR004181">
    <property type="entry name" value="Znf_MIZ"/>
</dbReference>
<dbReference type="PANTHER" id="PTHR21330">
    <property type="entry name" value="E3 SUMO-PROTEIN LIGASE NSE2"/>
    <property type="match status" value="1"/>
</dbReference>
<reference evidence="15" key="1">
    <citation type="submission" date="2015-01" db="EMBL/GenBank/DDBJ databases">
        <title>The Genome Sequence of Cryptococcus gattii MMRL2647.</title>
        <authorList>
            <consortium name="The Broad Institute Genomics Platform"/>
            <person name="Cuomo C."/>
            <person name="Litvintseva A."/>
            <person name="Chen Y."/>
            <person name="Heitman J."/>
            <person name="Sun S."/>
            <person name="Springer D."/>
            <person name="Dromer F."/>
            <person name="Young S."/>
            <person name="Zeng Q."/>
            <person name="Gargeya S."/>
            <person name="Abouelleil A."/>
            <person name="Alvarado L."/>
            <person name="Chapman S.B."/>
            <person name="Gainer-Dewar J."/>
            <person name="Goldberg J."/>
            <person name="Griggs A."/>
            <person name="Gujja S."/>
            <person name="Hansen M."/>
            <person name="Howarth C."/>
            <person name="Imamovic A."/>
            <person name="Larimer J."/>
            <person name="Murphy C."/>
            <person name="Naylor J."/>
            <person name="Pearson M."/>
            <person name="Priest M."/>
            <person name="Roberts A."/>
            <person name="Saif S."/>
            <person name="Shea T."/>
            <person name="Sykes S."/>
            <person name="Wortman J."/>
            <person name="Nusbaum C."/>
            <person name="Birren B."/>
        </authorList>
    </citation>
    <scope>NUCLEOTIDE SEQUENCE [LARGE SCALE GENOMIC DNA]</scope>
    <source>
        <strain evidence="15">IND107</strain>
    </source>
</reference>
<comment type="similarity">
    <text evidence="3">Belongs to the NSE2 family.</text>
</comment>
<evidence type="ECO:0000256" key="6">
    <source>
        <dbReference type="ARBA" id="ARBA00022771"/>
    </source>
</evidence>
<dbReference type="PROSITE" id="PS51044">
    <property type="entry name" value="ZF_SP_RING"/>
    <property type="match status" value="1"/>
</dbReference>
<feature type="domain" description="SP-RING-type" evidence="13">
    <location>
        <begin position="219"/>
        <end position="304"/>
    </location>
</feature>
<evidence type="ECO:0000259" key="13">
    <source>
        <dbReference type="PROSITE" id="PS51044"/>
    </source>
</evidence>
<name>A0ABR3C5N7_9TREE</name>
<dbReference type="RefSeq" id="XP_066616923.1">
    <property type="nucleotide sequence ID" value="XM_066755022.1"/>
</dbReference>
<feature type="region of interest" description="Disordered" evidence="12">
    <location>
        <begin position="286"/>
        <end position="326"/>
    </location>
</feature>
<dbReference type="InterPro" id="IPR013083">
    <property type="entry name" value="Znf_RING/FYVE/PHD"/>
</dbReference>
<evidence type="ECO:0000256" key="5">
    <source>
        <dbReference type="ARBA" id="ARBA00022723"/>
    </source>
</evidence>
<feature type="compositionally biased region" description="Basic and acidic residues" evidence="12">
    <location>
        <begin position="298"/>
        <end position="310"/>
    </location>
</feature>
<evidence type="ECO:0000256" key="11">
    <source>
        <dbReference type="SAM" id="Coils"/>
    </source>
</evidence>
<keyword evidence="5" id="KW-0479">Metal-binding</keyword>
<protein>
    <recommendedName>
        <fullName evidence="13">SP-RING-type domain-containing protein</fullName>
    </recommendedName>
</protein>
<organism evidence="14 15">
    <name type="scientific">Cryptococcus tetragattii IND107</name>
    <dbReference type="NCBI Taxonomy" id="1296105"/>
    <lineage>
        <taxon>Eukaryota</taxon>
        <taxon>Fungi</taxon>
        <taxon>Dikarya</taxon>
        <taxon>Basidiomycota</taxon>
        <taxon>Agaricomycotina</taxon>
        <taxon>Tremellomycetes</taxon>
        <taxon>Tremellales</taxon>
        <taxon>Cryptococcaceae</taxon>
        <taxon>Cryptococcus</taxon>
        <taxon>Cryptococcus gattii species complex</taxon>
    </lineage>
</organism>
<evidence type="ECO:0000256" key="7">
    <source>
        <dbReference type="ARBA" id="ARBA00022786"/>
    </source>
</evidence>
<keyword evidence="15" id="KW-1185">Reference proteome</keyword>
<dbReference type="EMBL" id="ATAM02000001">
    <property type="protein sequence ID" value="KAL0255646.1"/>
    <property type="molecule type" value="Genomic_DNA"/>
</dbReference>
<evidence type="ECO:0000256" key="1">
    <source>
        <dbReference type="ARBA" id="ARBA00004123"/>
    </source>
</evidence>
<feature type="compositionally biased region" description="Polar residues" evidence="12">
    <location>
        <begin position="1"/>
        <end position="12"/>
    </location>
</feature>
<dbReference type="Proteomes" id="UP000054399">
    <property type="component" value="Unassembled WGS sequence"/>
</dbReference>
<dbReference type="InterPro" id="IPR026846">
    <property type="entry name" value="Nse2(Mms21)"/>
</dbReference>
<dbReference type="CDD" id="cd16651">
    <property type="entry name" value="SPL-RING_NSE2"/>
    <property type="match status" value="1"/>
</dbReference>
<comment type="subcellular location">
    <subcellularLocation>
        <location evidence="1">Nucleus</location>
    </subcellularLocation>
</comment>
<dbReference type="SUPFAM" id="SSF57850">
    <property type="entry name" value="RING/U-box"/>
    <property type="match status" value="1"/>
</dbReference>
<proteinExistence type="inferred from homology"/>
<evidence type="ECO:0000256" key="9">
    <source>
        <dbReference type="ARBA" id="ARBA00023242"/>
    </source>
</evidence>
<feature type="compositionally biased region" description="Acidic residues" evidence="12">
    <location>
        <begin position="47"/>
        <end position="57"/>
    </location>
</feature>
<keyword evidence="9" id="KW-0539">Nucleus</keyword>
<dbReference type="Gene3D" id="3.30.40.10">
    <property type="entry name" value="Zinc/RING finger domain, C3HC4 (zinc finger)"/>
    <property type="match status" value="1"/>
</dbReference>
<keyword evidence="7" id="KW-0833">Ubl conjugation pathway</keyword>
<evidence type="ECO:0000256" key="2">
    <source>
        <dbReference type="ARBA" id="ARBA00004718"/>
    </source>
</evidence>
<evidence type="ECO:0000256" key="4">
    <source>
        <dbReference type="ARBA" id="ARBA00022679"/>
    </source>
</evidence>
<gene>
    <name evidence="14" type="ORF">I308_100451</name>
</gene>
<sequence length="326" mass="36810">MPSTTYARQSANALKRSVRGEGSSTPPAGPSNSRNEDVEMNAGGAPSEDEDEEEDIEGWTEDTFVDKPVNGSQSTITMLRTLKSKLEEVINRLEEAIEGIKDTAFAVEEANPNDESLKNVEGSLFKAFDQRQVLQIKIRCLEQLEARLKDGEEYTNVNDAFNHLSEPAIKEYLAKSQRAKLRKFKEYIEFRSNLWSINHDDACPPVSNFLEKDINDEESDDEIDVGGQTQTYRCPITLTLYQNPMTCTKCSHTYSKAAIYDLIDSARKQRRSAKCPVTGCSVTIEKSDLKPNPSMQKRANEFARRQQDKDDEREDDIASIEDSDED</sequence>
<dbReference type="PANTHER" id="PTHR21330:SF1">
    <property type="entry name" value="E3 SUMO-PROTEIN LIGASE NSE2"/>
    <property type="match status" value="1"/>
</dbReference>
<evidence type="ECO:0000313" key="15">
    <source>
        <dbReference type="Proteomes" id="UP000054399"/>
    </source>
</evidence>
<feature type="region of interest" description="Disordered" evidence="12">
    <location>
        <begin position="1"/>
        <end position="57"/>
    </location>
</feature>
<evidence type="ECO:0000256" key="12">
    <source>
        <dbReference type="SAM" id="MobiDB-lite"/>
    </source>
</evidence>
<comment type="caution">
    <text evidence="14">The sequence shown here is derived from an EMBL/GenBank/DDBJ whole genome shotgun (WGS) entry which is preliminary data.</text>
</comment>